<evidence type="ECO:0000256" key="1">
    <source>
        <dbReference type="ARBA" id="ARBA00001954"/>
    </source>
</evidence>
<evidence type="ECO:0000313" key="13">
    <source>
        <dbReference type="EMBL" id="BAY99793.1"/>
    </source>
</evidence>
<dbReference type="InterPro" id="IPR015876">
    <property type="entry name" value="Acyl-CoA_DS"/>
</dbReference>
<proteinExistence type="inferred from homology"/>
<dbReference type="Proteomes" id="UP000218785">
    <property type="component" value="Chromosome"/>
</dbReference>
<evidence type="ECO:0000256" key="5">
    <source>
        <dbReference type="ARBA" id="ARBA00022832"/>
    </source>
</evidence>
<comment type="cofactor">
    <cofactor evidence="1">
        <name>Fe(2+)</name>
        <dbReference type="ChEBI" id="CHEBI:29033"/>
    </cofactor>
</comment>
<evidence type="ECO:0000256" key="11">
    <source>
        <dbReference type="SAM" id="Phobius"/>
    </source>
</evidence>
<keyword evidence="9" id="KW-0443">Lipid metabolism</keyword>
<evidence type="ECO:0000259" key="12">
    <source>
        <dbReference type="Pfam" id="PF00487"/>
    </source>
</evidence>
<evidence type="ECO:0000256" key="10">
    <source>
        <dbReference type="ARBA" id="ARBA00023136"/>
    </source>
</evidence>
<dbReference type="PANTHER" id="PTHR11351:SF3">
    <property type="entry name" value="BLL4393 PROTEIN"/>
    <property type="match status" value="1"/>
</dbReference>
<organism evidence="13 14">
    <name type="scientific">Tolypothrix tenuis PCC 7101</name>
    <dbReference type="NCBI Taxonomy" id="231146"/>
    <lineage>
        <taxon>Bacteria</taxon>
        <taxon>Bacillati</taxon>
        <taxon>Cyanobacteriota</taxon>
        <taxon>Cyanophyceae</taxon>
        <taxon>Nostocales</taxon>
        <taxon>Tolypothrichaceae</taxon>
        <taxon>Tolypothrix</taxon>
    </lineage>
</organism>
<keyword evidence="10 11" id="KW-0472">Membrane</keyword>
<evidence type="ECO:0000256" key="4">
    <source>
        <dbReference type="ARBA" id="ARBA00022692"/>
    </source>
</evidence>
<name>A0A1Z4N242_9CYAN</name>
<evidence type="ECO:0000256" key="2">
    <source>
        <dbReference type="ARBA" id="ARBA00004141"/>
    </source>
</evidence>
<dbReference type="GO" id="GO:0006631">
    <property type="term" value="P:fatty acid metabolic process"/>
    <property type="evidence" value="ECO:0007669"/>
    <property type="project" value="UniProtKB-KW"/>
</dbReference>
<feature type="domain" description="Fatty acid desaturase" evidence="12">
    <location>
        <begin position="60"/>
        <end position="281"/>
    </location>
</feature>
<evidence type="ECO:0000256" key="9">
    <source>
        <dbReference type="ARBA" id="ARBA00023098"/>
    </source>
</evidence>
<dbReference type="EMBL" id="AP018248">
    <property type="protein sequence ID" value="BAY99793.1"/>
    <property type="molecule type" value="Genomic_DNA"/>
</dbReference>
<sequence length="315" mass="36529">MESSISVESALLKTRTMSNSYIKLLQKRHFLLCDVLPFVGFIFAIACLWGKPISVVDITVFLGMWFLTSVGITVGYHRYFTHRAFQAHPIIRILLVILGSTGAEGPVLSWVANHRHHHRYSDEIGDTHSPHLHGTSWRNQLYGFWHAHLWWKVEYDYPNPLYYAPELLRDKTIYKLNQLYFVWVILGLVLPAIVAFLITRTWIGAWHGFLWGGVIRLYLGQQTTWCINSICHLFGTRSFDTKDKSTNNLWLALPTFGESWHNNHHAFQNSAKFGLQWWQIDIGYWVIVALQYLGLASDVNQPTPEMMQSKKVRSL</sequence>
<dbReference type="CDD" id="cd03505">
    <property type="entry name" value="Delta9-FADS-like"/>
    <property type="match status" value="1"/>
</dbReference>
<keyword evidence="5" id="KW-0276">Fatty acid metabolism</keyword>
<feature type="transmembrane region" description="Helical" evidence="11">
    <location>
        <begin position="179"/>
        <end position="203"/>
    </location>
</feature>
<dbReference type="KEGG" id="ttq:NIES37_37760"/>
<evidence type="ECO:0000256" key="6">
    <source>
        <dbReference type="ARBA" id="ARBA00022989"/>
    </source>
</evidence>
<keyword evidence="8" id="KW-0408">Iron</keyword>
<reference evidence="13 14" key="1">
    <citation type="submission" date="2017-06" db="EMBL/GenBank/DDBJ databases">
        <title>Genome sequencing of cyanobaciteial culture collection at National Institute for Environmental Studies (NIES).</title>
        <authorList>
            <person name="Hirose Y."/>
            <person name="Shimura Y."/>
            <person name="Fujisawa T."/>
            <person name="Nakamura Y."/>
            <person name="Kawachi M."/>
        </authorList>
    </citation>
    <scope>NUCLEOTIDE SEQUENCE [LARGE SCALE GENOMIC DNA]</scope>
    <source>
        <strain evidence="13 14">NIES-37</strain>
    </source>
</reference>
<protein>
    <submittedName>
        <fullName evidence="13">Fatty acid desaturase</fullName>
    </submittedName>
</protein>
<comment type="similarity">
    <text evidence="3">Belongs to the fatty acid desaturase type 2 family.</text>
</comment>
<dbReference type="InterPro" id="IPR005804">
    <property type="entry name" value="FA_desaturase_dom"/>
</dbReference>
<accession>A0A1Z4N242</accession>
<dbReference type="GO" id="GO:0016717">
    <property type="term" value="F:oxidoreductase activity, acting on paired donors, with oxidation of a pair of donors resulting in the reduction of molecular oxygen to two molecules of water"/>
    <property type="evidence" value="ECO:0007669"/>
    <property type="project" value="InterPro"/>
</dbReference>
<gene>
    <name evidence="13" type="ORF">NIES37_37760</name>
</gene>
<keyword evidence="14" id="KW-1185">Reference proteome</keyword>
<comment type="subcellular location">
    <subcellularLocation>
        <location evidence="2">Membrane</location>
        <topology evidence="2">Multi-pass membrane protein</topology>
    </subcellularLocation>
</comment>
<dbReference type="PRINTS" id="PR00075">
    <property type="entry name" value="FACDDSATRASE"/>
</dbReference>
<feature type="transmembrane region" description="Helical" evidence="11">
    <location>
        <begin position="30"/>
        <end position="52"/>
    </location>
</feature>
<evidence type="ECO:0000256" key="3">
    <source>
        <dbReference type="ARBA" id="ARBA00008749"/>
    </source>
</evidence>
<keyword evidence="6 11" id="KW-1133">Transmembrane helix</keyword>
<dbReference type="GO" id="GO:0016020">
    <property type="term" value="C:membrane"/>
    <property type="evidence" value="ECO:0007669"/>
    <property type="project" value="UniProtKB-SubCell"/>
</dbReference>
<dbReference type="PANTHER" id="PTHR11351">
    <property type="entry name" value="ACYL-COA DESATURASE"/>
    <property type="match status" value="1"/>
</dbReference>
<feature type="transmembrane region" description="Helical" evidence="11">
    <location>
        <begin position="58"/>
        <end position="76"/>
    </location>
</feature>
<keyword evidence="7" id="KW-0560">Oxidoreductase</keyword>
<evidence type="ECO:0000313" key="14">
    <source>
        <dbReference type="Proteomes" id="UP000218785"/>
    </source>
</evidence>
<dbReference type="Pfam" id="PF00487">
    <property type="entry name" value="FA_desaturase"/>
    <property type="match status" value="1"/>
</dbReference>
<evidence type="ECO:0000256" key="7">
    <source>
        <dbReference type="ARBA" id="ARBA00023002"/>
    </source>
</evidence>
<evidence type="ECO:0000256" key="8">
    <source>
        <dbReference type="ARBA" id="ARBA00023004"/>
    </source>
</evidence>
<dbReference type="AlphaFoldDB" id="A0A1Z4N242"/>
<keyword evidence="4 11" id="KW-0812">Transmembrane</keyword>